<gene>
    <name evidence="1" type="ORF">QTG54_011580</name>
</gene>
<sequence length="318" mass="35706">MAAEGDRIRRFNYTGEDDEVPDDATHVTVDESVRVIPAWAFSRNPSIVEVICDENVKGVEECAFAKCPSLRRVIMPGVEIVEQCAFTDCKALTDVECGKLEIIRGCAFHTCKSLGSINLPSAKIVEMGAFSDCTALADAKFGDKLESIKGVAFDNCPSLERITIPLKDDMITADDIFGFCGTLKHIDLVEGELHETIAALHFEEWRNDMNEEIDSINRILPTVDAGFSEEDDDVGGKVEAIRTWIRSVLGKIIHYKAEHQRVLDEEVATTLEHSLSQDIVMNNVLPFLALPSYTFEVEDYEEWEEEDYLDSEEEDREE</sequence>
<dbReference type="PANTHER" id="PTHR45661:SF3">
    <property type="entry name" value="IG-LIKE DOMAIN-CONTAINING PROTEIN"/>
    <property type="match status" value="1"/>
</dbReference>
<dbReference type="Proteomes" id="UP001224775">
    <property type="component" value="Unassembled WGS sequence"/>
</dbReference>
<dbReference type="AlphaFoldDB" id="A0AAD8Y255"/>
<dbReference type="Gene3D" id="3.80.10.10">
    <property type="entry name" value="Ribonuclease Inhibitor"/>
    <property type="match status" value="1"/>
</dbReference>
<dbReference type="InterPro" id="IPR026906">
    <property type="entry name" value="LRR_5"/>
</dbReference>
<name>A0AAD8Y255_9STRA</name>
<dbReference type="InterPro" id="IPR053139">
    <property type="entry name" value="Surface_bspA-like"/>
</dbReference>
<dbReference type="EMBL" id="JATAAI010000023">
    <property type="protein sequence ID" value="KAK1737808.1"/>
    <property type="molecule type" value="Genomic_DNA"/>
</dbReference>
<keyword evidence="2" id="KW-1185">Reference proteome</keyword>
<reference evidence="1" key="1">
    <citation type="submission" date="2023-06" db="EMBL/GenBank/DDBJ databases">
        <title>Survivors Of The Sea: Transcriptome response of Skeletonema marinoi to long-term dormancy.</title>
        <authorList>
            <person name="Pinder M.I.M."/>
            <person name="Kourtchenko O."/>
            <person name="Robertson E.K."/>
            <person name="Larsson T."/>
            <person name="Maumus F."/>
            <person name="Osuna-Cruz C.M."/>
            <person name="Vancaester E."/>
            <person name="Stenow R."/>
            <person name="Vandepoele K."/>
            <person name="Ploug H."/>
            <person name="Bruchert V."/>
            <person name="Godhe A."/>
            <person name="Topel M."/>
        </authorList>
    </citation>
    <scope>NUCLEOTIDE SEQUENCE</scope>
    <source>
        <strain evidence="1">R05AC</strain>
    </source>
</reference>
<dbReference type="Pfam" id="PF13306">
    <property type="entry name" value="LRR_5"/>
    <property type="match status" value="1"/>
</dbReference>
<evidence type="ECO:0000313" key="1">
    <source>
        <dbReference type="EMBL" id="KAK1737808.1"/>
    </source>
</evidence>
<dbReference type="PANTHER" id="PTHR45661">
    <property type="entry name" value="SURFACE ANTIGEN"/>
    <property type="match status" value="1"/>
</dbReference>
<comment type="caution">
    <text evidence="1">The sequence shown here is derived from an EMBL/GenBank/DDBJ whole genome shotgun (WGS) entry which is preliminary data.</text>
</comment>
<dbReference type="SUPFAM" id="SSF52058">
    <property type="entry name" value="L domain-like"/>
    <property type="match status" value="1"/>
</dbReference>
<organism evidence="1 2">
    <name type="scientific">Skeletonema marinoi</name>
    <dbReference type="NCBI Taxonomy" id="267567"/>
    <lineage>
        <taxon>Eukaryota</taxon>
        <taxon>Sar</taxon>
        <taxon>Stramenopiles</taxon>
        <taxon>Ochrophyta</taxon>
        <taxon>Bacillariophyta</taxon>
        <taxon>Coscinodiscophyceae</taxon>
        <taxon>Thalassiosirophycidae</taxon>
        <taxon>Thalassiosirales</taxon>
        <taxon>Skeletonemataceae</taxon>
        <taxon>Skeletonema</taxon>
        <taxon>Skeletonema marinoi-dohrnii complex</taxon>
    </lineage>
</organism>
<proteinExistence type="predicted"/>
<protein>
    <submittedName>
        <fullName evidence="1">Uncharacterized protein</fullName>
    </submittedName>
</protein>
<evidence type="ECO:0000313" key="2">
    <source>
        <dbReference type="Proteomes" id="UP001224775"/>
    </source>
</evidence>
<dbReference type="InterPro" id="IPR032675">
    <property type="entry name" value="LRR_dom_sf"/>
</dbReference>
<accession>A0AAD8Y255</accession>